<organism evidence="1 2">
    <name type="scientific">Rhinocladiella mackenziei CBS 650.93</name>
    <dbReference type="NCBI Taxonomy" id="1442369"/>
    <lineage>
        <taxon>Eukaryota</taxon>
        <taxon>Fungi</taxon>
        <taxon>Dikarya</taxon>
        <taxon>Ascomycota</taxon>
        <taxon>Pezizomycotina</taxon>
        <taxon>Eurotiomycetes</taxon>
        <taxon>Chaetothyriomycetidae</taxon>
        <taxon>Chaetothyriales</taxon>
        <taxon>Herpotrichiellaceae</taxon>
        <taxon>Rhinocladiella</taxon>
    </lineage>
</organism>
<sequence>MPSYAIVGNSRGIGLESVDQLSKTSFNAILPLIEQGEEWKIVHISSTKVDIDLIKKTGLPSSVAYAVGKASMNVVIAKYAAELAPKGIKSLALSPGW</sequence>
<dbReference type="PANTHER" id="PTHR45458:SF3">
    <property type="entry name" value="CHAIN DEHYDROGENASE (ATSC), PUTATIVE-RELATED"/>
    <property type="match status" value="1"/>
</dbReference>
<dbReference type="RefSeq" id="XP_013266858.1">
    <property type="nucleotide sequence ID" value="XM_013411404.1"/>
</dbReference>
<dbReference type="InterPro" id="IPR052184">
    <property type="entry name" value="SDR_enzymes"/>
</dbReference>
<dbReference type="AlphaFoldDB" id="A0A0D2FC89"/>
<dbReference type="OrthoDB" id="7289984at2759"/>
<evidence type="ECO:0000313" key="1">
    <source>
        <dbReference type="EMBL" id="KIW99721.1"/>
    </source>
</evidence>
<dbReference type="Gene3D" id="3.40.50.720">
    <property type="entry name" value="NAD(P)-binding Rossmann-like Domain"/>
    <property type="match status" value="1"/>
</dbReference>
<accession>A0A0D2FC89</accession>
<dbReference type="GeneID" id="25299205"/>
<dbReference type="Proteomes" id="UP000053617">
    <property type="component" value="Unassembled WGS sequence"/>
</dbReference>
<keyword evidence="2" id="KW-1185">Reference proteome</keyword>
<dbReference type="SUPFAM" id="SSF51735">
    <property type="entry name" value="NAD(P)-binding Rossmann-fold domains"/>
    <property type="match status" value="1"/>
</dbReference>
<name>A0A0D2FC89_9EURO</name>
<dbReference type="GO" id="GO:0016616">
    <property type="term" value="F:oxidoreductase activity, acting on the CH-OH group of donors, NAD or NADP as acceptor"/>
    <property type="evidence" value="ECO:0007669"/>
    <property type="project" value="TreeGrafter"/>
</dbReference>
<dbReference type="InterPro" id="IPR036291">
    <property type="entry name" value="NAD(P)-bd_dom_sf"/>
</dbReference>
<dbReference type="PROSITE" id="PS00061">
    <property type="entry name" value="ADH_SHORT"/>
    <property type="match status" value="1"/>
</dbReference>
<dbReference type="InterPro" id="IPR020904">
    <property type="entry name" value="Sc_DH/Rdtase_CS"/>
</dbReference>
<evidence type="ECO:0000313" key="2">
    <source>
        <dbReference type="Proteomes" id="UP000053617"/>
    </source>
</evidence>
<gene>
    <name evidence="1" type="ORF">Z518_11134</name>
</gene>
<dbReference type="HOGENOM" id="CLU_2347845_0_0_1"/>
<dbReference type="EMBL" id="KN847485">
    <property type="protein sequence ID" value="KIW99721.1"/>
    <property type="molecule type" value="Genomic_DNA"/>
</dbReference>
<dbReference type="PANTHER" id="PTHR45458">
    <property type="entry name" value="SHORT-CHAIN DEHYDROGENASE/REDUCTASE SDR"/>
    <property type="match status" value="1"/>
</dbReference>
<proteinExistence type="predicted"/>
<reference evidence="1 2" key="1">
    <citation type="submission" date="2015-01" db="EMBL/GenBank/DDBJ databases">
        <title>The Genome Sequence of Rhinocladiella mackenzie CBS 650.93.</title>
        <authorList>
            <consortium name="The Broad Institute Genomics Platform"/>
            <person name="Cuomo C."/>
            <person name="de Hoog S."/>
            <person name="Gorbushina A."/>
            <person name="Stielow B."/>
            <person name="Teixiera M."/>
            <person name="Abouelleil A."/>
            <person name="Chapman S.B."/>
            <person name="Priest M."/>
            <person name="Young S.K."/>
            <person name="Wortman J."/>
            <person name="Nusbaum C."/>
            <person name="Birren B."/>
        </authorList>
    </citation>
    <scope>NUCLEOTIDE SEQUENCE [LARGE SCALE GENOMIC DNA]</scope>
    <source>
        <strain evidence="1 2">CBS 650.93</strain>
    </source>
</reference>
<protein>
    <submittedName>
        <fullName evidence="1">Uncharacterized protein</fullName>
    </submittedName>
</protein>
<dbReference type="VEuPathDB" id="FungiDB:Z518_11134"/>